<organism evidence="3 4">
    <name type="scientific">Bombardia bombarda</name>
    <dbReference type="NCBI Taxonomy" id="252184"/>
    <lineage>
        <taxon>Eukaryota</taxon>
        <taxon>Fungi</taxon>
        <taxon>Dikarya</taxon>
        <taxon>Ascomycota</taxon>
        <taxon>Pezizomycotina</taxon>
        <taxon>Sordariomycetes</taxon>
        <taxon>Sordariomycetidae</taxon>
        <taxon>Sordariales</taxon>
        <taxon>Lasiosphaeriaceae</taxon>
        <taxon>Bombardia</taxon>
    </lineage>
</organism>
<feature type="region of interest" description="Disordered" evidence="1">
    <location>
        <begin position="154"/>
        <end position="183"/>
    </location>
</feature>
<comment type="caution">
    <text evidence="3">The sequence shown here is derived from an EMBL/GenBank/DDBJ whole genome shotgun (WGS) entry which is preliminary data.</text>
</comment>
<protein>
    <submittedName>
        <fullName evidence="3">Uncharacterized protein</fullName>
    </submittedName>
</protein>
<keyword evidence="2" id="KW-0732">Signal</keyword>
<accession>A0AA39WUC7</accession>
<gene>
    <name evidence="3" type="ORF">B0T17DRAFT_618185</name>
</gene>
<evidence type="ECO:0000256" key="2">
    <source>
        <dbReference type="SAM" id="SignalP"/>
    </source>
</evidence>
<proteinExistence type="predicted"/>
<feature type="chain" id="PRO_5041215636" evidence="2">
    <location>
        <begin position="19"/>
        <end position="289"/>
    </location>
</feature>
<feature type="signal peptide" evidence="2">
    <location>
        <begin position="1"/>
        <end position="18"/>
    </location>
</feature>
<feature type="compositionally biased region" description="Pro residues" evidence="1">
    <location>
        <begin position="161"/>
        <end position="175"/>
    </location>
</feature>
<evidence type="ECO:0000313" key="3">
    <source>
        <dbReference type="EMBL" id="KAK0621783.1"/>
    </source>
</evidence>
<dbReference type="EMBL" id="JAULSR010000004">
    <property type="protein sequence ID" value="KAK0621783.1"/>
    <property type="molecule type" value="Genomic_DNA"/>
</dbReference>
<reference evidence="3" key="1">
    <citation type="submission" date="2023-06" db="EMBL/GenBank/DDBJ databases">
        <title>Genome-scale phylogeny and comparative genomics of the fungal order Sordariales.</title>
        <authorList>
            <consortium name="Lawrence Berkeley National Laboratory"/>
            <person name="Hensen N."/>
            <person name="Bonometti L."/>
            <person name="Westerberg I."/>
            <person name="Brannstrom I.O."/>
            <person name="Guillou S."/>
            <person name="Cros-Aarteil S."/>
            <person name="Calhoun S."/>
            <person name="Haridas S."/>
            <person name="Kuo A."/>
            <person name="Mondo S."/>
            <person name="Pangilinan J."/>
            <person name="Riley R."/>
            <person name="LaButti K."/>
            <person name="Andreopoulos B."/>
            <person name="Lipzen A."/>
            <person name="Chen C."/>
            <person name="Yanf M."/>
            <person name="Daum C."/>
            <person name="Ng V."/>
            <person name="Clum A."/>
            <person name="Steindorff A."/>
            <person name="Ohm R."/>
            <person name="Martin F."/>
            <person name="Silar P."/>
            <person name="Natvig D."/>
            <person name="Lalanne C."/>
            <person name="Gautier V."/>
            <person name="Ament-velasquez S.L."/>
            <person name="Kruys A."/>
            <person name="Hutchinson M.I."/>
            <person name="Powell A.J."/>
            <person name="Barry K."/>
            <person name="Miller A.N."/>
            <person name="Grigoriev I.V."/>
            <person name="Debuchy R."/>
            <person name="Gladieux P."/>
            <person name="Thoren M.H."/>
            <person name="Johannesson H."/>
        </authorList>
    </citation>
    <scope>NUCLEOTIDE SEQUENCE</scope>
    <source>
        <strain evidence="3">SMH3391-2</strain>
    </source>
</reference>
<evidence type="ECO:0000313" key="4">
    <source>
        <dbReference type="Proteomes" id="UP001174934"/>
    </source>
</evidence>
<keyword evidence="4" id="KW-1185">Reference proteome</keyword>
<dbReference type="Proteomes" id="UP001174934">
    <property type="component" value="Unassembled WGS sequence"/>
</dbReference>
<name>A0AA39WUC7_9PEZI</name>
<feature type="region of interest" description="Disordered" evidence="1">
    <location>
        <begin position="116"/>
        <end position="139"/>
    </location>
</feature>
<evidence type="ECO:0000256" key="1">
    <source>
        <dbReference type="SAM" id="MobiDB-lite"/>
    </source>
</evidence>
<feature type="compositionally biased region" description="Acidic residues" evidence="1">
    <location>
        <begin position="125"/>
        <end position="138"/>
    </location>
</feature>
<dbReference type="AlphaFoldDB" id="A0AA39WUC7"/>
<sequence>MSYSIFESLTAVAALAAASVVVINPLESPYRITAAPTLSGAPNPIRTVVTVNSNRIDVLASNEEDVSKVLEKLRELCAGPHAKTYPEICEHLEAVAGQDLDPVLWWPSGEATPTIVATDQKNEESGDDDDDDDDDDGVDSSLIAVLAPSITSIHYASADPSPTPAPIPAPSPSPSLTPGLSPSTLLHELSHEIVNTVLGDPSPDDSPDDYLDDGCTQTVPILKIFSNPHTSTVYTETITTTWFVKCECPYLTTSHFGGPGLAINPRHTIIATTPTKTTVVLCSPTEDPE</sequence>